<gene>
    <name evidence="2" type="ORF">TWF506_007220</name>
</gene>
<protein>
    <submittedName>
        <fullName evidence="2">Uncharacterized protein</fullName>
    </submittedName>
</protein>
<feature type="chain" id="PRO_5043028825" evidence="1">
    <location>
        <begin position="24"/>
        <end position="153"/>
    </location>
</feature>
<dbReference type="Proteomes" id="UP001307849">
    <property type="component" value="Unassembled WGS sequence"/>
</dbReference>
<dbReference type="EMBL" id="JAVHJM010000004">
    <property type="protein sequence ID" value="KAK6514858.1"/>
    <property type="molecule type" value="Genomic_DNA"/>
</dbReference>
<organism evidence="2 3">
    <name type="scientific">Arthrobotrys conoides</name>
    <dbReference type="NCBI Taxonomy" id="74498"/>
    <lineage>
        <taxon>Eukaryota</taxon>
        <taxon>Fungi</taxon>
        <taxon>Dikarya</taxon>
        <taxon>Ascomycota</taxon>
        <taxon>Pezizomycotina</taxon>
        <taxon>Orbiliomycetes</taxon>
        <taxon>Orbiliales</taxon>
        <taxon>Orbiliaceae</taxon>
        <taxon>Arthrobotrys</taxon>
    </lineage>
</organism>
<dbReference type="AlphaFoldDB" id="A0AAN8RSL4"/>
<keyword evidence="1" id="KW-0732">Signal</keyword>
<reference evidence="2 3" key="1">
    <citation type="submission" date="2019-10" db="EMBL/GenBank/DDBJ databases">
        <authorList>
            <person name="Palmer J.M."/>
        </authorList>
    </citation>
    <scope>NUCLEOTIDE SEQUENCE [LARGE SCALE GENOMIC DNA]</scope>
    <source>
        <strain evidence="2 3">TWF506</strain>
    </source>
</reference>
<feature type="signal peptide" evidence="1">
    <location>
        <begin position="1"/>
        <end position="23"/>
    </location>
</feature>
<evidence type="ECO:0000313" key="3">
    <source>
        <dbReference type="Proteomes" id="UP001307849"/>
    </source>
</evidence>
<comment type="caution">
    <text evidence="2">The sequence shown here is derived from an EMBL/GenBank/DDBJ whole genome shotgun (WGS) entry which is preliminary data.</text>
</comment>
<name>A0AAN8RSL4_9PEZI</name>
<proteinExistence type="predicted"/>
<sequence>MCYKLFPLLLSLLLLTPLLACLAAETDGECFVELNIRYLDTKLDTIVGANFKQITPPECKGKQCCVDIAKPPEESAKNLALWNTKSIRTGNCTCWFYRKPNCAGSPLVRASENYVEDDLLGMLKTKRKYSAIDHSTVGGSHHSHSGVIFGVNI</sequence>
<keyword evidence="3" id="KW-1185">Reference proteome</keyword>
<evidence type="ECO:0000313" key="2">
    <source>
        <dbReference type="EMBL" id="KAK6514858.1"/>
    </source>
</evidence>
<accession>A0AAN8RSL4</accession>
<evidence type="ECO:0000256" key="1">
    <source>
        <dbReference type="SAM" id="SignalP"/>
    </source>
</evidence>